<protein>
    <submittedName>
        <fullName evidence="3">Sushi, von Willebrand factor type A, EGF and pentraxin domain-containing protein 1</fullName>
    </submittedName>
</protein>
<dbReference type="InterPro" id="IPR036465">
    <property type="entry name" value="vWFA_dom_sf"/>
</dbReference>
<evidence type="ECO:0000313" key="3">
    <source>
        <dbReference type="EMBL" id="ROI46745.1"/>
    </source>
</evidence>
<organism evidence="3 4">
    <name type="scientific">Anabarilius grahami</name>
    <name type="common">Kanglang fish</name>
    <name type="synonym">Barilius grahami</name>
    <dbReference type="NCBI Taxonomy" id="495550"/>
    <lineage>
        <taxon>Eukaryota</taxon>
        <taxon>Metazoa</taxon>
        <taxon>Chordata</taxon>
        <taxon>Craniata</taxon>
        <taxon>Vertebrata</taxon>
        <taxon>Euteleostomi</taxon>
        <taxon>Actinopterygii</taxon>
        <taxon>Neopterygii</taxon>
        <taxon>Teleostei</taxon>
        <taxon>Ostariophysi</taxon>
        <taxon>Cypriniformes</taxon>
        <taxon>Xenocyprididae</taxon>
        <taxon>Xenocypridinae</taxon>
        <taxon>Xenocypridinae incertae sedis</taxon>
        <taxon>Anabarilius</taxon>
    </lineage>
</organism>
<evidence type="ECO:0000313" key="4">
    <source>
        <dbReference type="Proteomes" id="UP000281406"/>
    </source>
</evidence>
<proteinExistence type="predicted"/>
<dbReference type="Gene3D" id="3.40.50.410">
    <property type="entry name" value="von Willebrand factor, type A domain"/>
    <property type="match status" value="1"/>
</dbReference>
<dbReference type="PRINTS" id="PR00453">
    <property type="entry name" value="VWFADOMAIN"/>
</dbReference>
<keyword evidence="4" id="KW-1185">Reference proteome</keyword>
<reference evidence="3 4" key="1">
    <citation type="submission" date="2018-10" db="EMBL/GenBank/DDBJ databases">
        <title>Genome assembly for a Yunnan-Guizhou Plateau 3E fish, Anabarilius grahami (Regan), and its evolutionary and genetic applications.</title>
        <authorList>
            <person name="Jiang W."/>
        </authorList>
    </citation>
    <scope>NUCLEOTIDE SEQUENCE [LARGE SCALE GENOMIC DNA]</scope>
    <source>
        <strain evidence="3">AG-KIZ</strain>
        <tissue evidence="3">Muscle</tissue>
    </source>
</reference>
<dbReference type="EMBL" id="RJVU01071502">
    <property type="protein sequence ID" value="ROI46745.1"/>
    <property type="molecule type" value="Genomic_DNA"/>
</dbReference>
<feature type="signal peptide" evidence="1">
    <location>
        <begin position="1"/>
        <end position="24"/>
    </location>
</feature>
<dbReference type="CDD" id="cd01450">
    <property type="entry name" value="vWFA_subfamily_ECM"/>
    <property type="match status" value="1"/>
</dbReference>
<accession>A0A3N0XJT7</accession>
<keyword evidence="1" id="KW-0732">Signal</keyword>
<dbReference type="PROSITE" id="PS50234">
    <property type="entry name" value="VWFA"/>
    <property type="match status" value="1"/>
</dbReference>
<dbReference type="OrthoDB" id="6515930at2759"/>
<dbReference type="PANTHER" id="PTHR24020:SF20">
    <property type="entry name" value="PH DOMAIN-CONTAINING PROTEIN"/>
    <property type="match status" value="1"/>
</dbReference>
<comment type="caution">
    <text evidence="3">The sequence shown here is derived from an EMBL/GenBank/DDBJ whole genome shotgun (WGS) entry which is preliminary data.</text>
</comment>
<dbReference type="AlphaFoldDB" id="A0A3N0XJT7"/>
<feature type="domain" description="VWFA" evidence="2">
    <location>
        <begin position="77"/>
        <end position="170"/>
    </location>
</feature>
<sequence>MVTLRLALTLRFTLLLLYWSGCAGWPSQAQQLSLQALRQAAQTRQNLSESAESKVERLGQVFRKNVRLLRERGGCLDLVFLVDESSSVGASNFGSELRFVRKLLSDFPVAPEATRVALVTFSSKSHVVTRVDYVSAPKAHQHKCSLFSKEIPSITYRGGGTYTRGAFQRAAVLGCYMCLPNFIPVRETYRQFATPNSETHIRHTFSSLLKRVQSFMSFRACSGPKKYDSLRRRRRID</sequence>
<evidence type="ECO:0000256" key="1">
    <source>
        <dbReference type="SAM" id="SignalP"/>
    </source>
</evidence>
<feature type="chain" id="PRO_5018231568" evidence="1">
    <location>
        <begin position="25"/>
        <end position="237"/>
    </location>
</feature>
<dbReference type="PANTHER" id="PTHR24020">
    <property type="entry name" value="COLLAGEN ALPHA"/>
    <property type="match status" value="1"/>
</dbReference>
<dbReference type="InterPro" id="IPR050525">
    <property type="entry name" value="ECM_Assembly_Org"/>
</dbReference>
<dbReference type="Proteomes" id="UP000281406">
    <property type="component" value="Unassembled WGS sequence"/>
</dbReference>
<evidence type="ECO:0000259" key="2">
    <source>
        <dbReference type="PROSITE" id="PS50234"/>
    </source>
</evidence>
<gene>
    <name evidence="3" type="ORF">DPX16_7863</name>
</gene>
<dbReference type="InterPro" id="IPR002035">
    <property type="entry name" value="VWF_A"/>
</dbReference>
<dbReference type="Pfam" id="PF00092">
    <property type="entry name" value="VWA"/>
    <property type="match status" value="1"/>
</dbReference>
<name>A0A3N0XJT7_ANAGA</name>
<dbReference type="SUPFAM" id="SSF53300">
    <property type="entry name" value="vWA-like"/>
    <property type="match status" value="1"/>
</dbReference>